<dbReference type="SUPFAM" id="SSF53474">
    <property type="entry name" value="alpha/beta-Hydrolases"/>
    <property type="match status" value="1"/>
</dbReference>
<protein>
    <submittedName>
        <fullName evidence="2">Alpha/beta fold hydrolase</fullName>
    </submittedName>
</protein>
<feature type="domain" description="AB hydrolase-1" evidence="1">
    <location>
        <begin position="2"/>
        <end position="54"/>
    </location>
</feature>
<comment type="caution">
    <text evidence="2">The sequence shown here is derived from an EMBL/GenBank/DDBJ whole genome shotgun (WGS) entry which is preliminary data.</text>
</comment>
<dbReference type="GO" id="GO:0016787">
    <property type="term" value="F:hydrolase activity"/>
    <property type="evidence" value="ECO:0007669"/>
    <property type="project" value="UniProtKB-KW"/>
</dbReference>
<dbReference type="RefSeq" id="WP_289164999.1">
    <property type="nucleotide sequence ID" value="NZ_JASZZN010000014.1"/>
</dbReference>
<dbReference type="Proteomes" id="UP001239462">
    <property type="component" value="Unassembled WGS sequence"/>
</dbReference>
<dbReference type="InterPro" id="IPR000073">
    <property type="entry name" value="AB_hydrolase_1"/>
</dbReference>
<keyword evidence="3" id="KW-1185">Reference proteome</keyword>
<name>A0ABT7PLY5_9BACT</name>
<dbReference type="Pfam" id="PF00561">
    <property type="entry name" value="Abhydrolase_1"/>
    <property type="match status" value="1"/>
</dbReference>
<sequence>MVVIDHLGHGQSAIGHEGYRVVDYARATAGFLRKELADQTLTMMGHSLGAMVALSRPSVP</sequence>
<keyword evidence="2" id="KW-0378">Hydrolase</keyword>
<proteinExistence type="predicted"/>
<dbReference type="EMBL" id="JASZZN010000014">
    <property type="protein sequence ID" value="MDM4017520.1"/>
    <property type="molecule type" value="Genomic_DNA"/>
</dbReference>
<organism evidence="2 3">
    <name type="scientific">Roseiconus lacunae</name>
    <dbReference type="NCBI Taxonomy" id="2605694"/>
    <lineage>
        <taxon>Bacteria</taxon>
        <taxon>Pseudomonadati</taxon>
        <taxon>Planctomycetota</taxon>
        <taxon>Planctomycetia</taxon>
        <taxon>Pirellulales</taxon>
        <taxon>Pirellulaceae</taxon>
        <taxon>Roseiconus</taxon>
    </lineage>
</organism>
<evidence type="ECO:0000313" key="3">
    <source>
        <dbReference type="Proteomes" id="UP001239462"/>
    </source>
</evidence>
<dbReference type="Gene3D" id="3.40.50.1820">
    <property type="entry name" value="alpha/beta hydrolase"/>
    <property type="match status" value="1"/>
</dbReference>
<evidence type="ECO:0000313" key="2">
    <source>
        <dbReference type="EMBL" id="MDM4017520.1"/>
    </source>
</evidence>
<evidence type="ECO:0000259" key="1">
    <source>
        <dbReference type="Pfam" id="PF00561"/>
    </source>
</evidence>
<accession>A0ABT7PLY5</accession>
<gene>
    <name evidence="2" type="ORF">QTN89_18875</name>
</gene>
<dbReference type="InterPro" id="IPR029058">
    <property type="entry name" value="AB_hydrolase_fold"/>
</dbReference>
<reference evidence="2 3" key="1">
    <citation type="submission" date="2023-06" db="EMBL/GenBank/DDBJ databases">
        <title>Roseiconus lacunae JC819 isolated from Gulf of Mannar region, Tamil Nadu.</title>
        <authorList>
            <person name="Pk S."/>
            <person name="Ch S."/>
            <person name="Ch V.R."/>
        </authorList>
    </citation>
    <scope>NUCLEOTIDE SEQUENCE [LARGE SCALE GENOMIC DNA]</scope>
    <source>
        <strain evidence="2 3">JC819</strain>
    </source>
</reference>